<feature type="transmembrane region" description="Helical" evidence="1">
    <location>
        <begin position="46"/>
        <end position="70"/>
    </location>
</feature>
<evidence type="ECO:0000313" key="3">
    <source>
        <dbReference type="Proteomes" id="UP000419743"/>
    </source>
</evidence>
<evidence type="ECO:0008006" key="4">
    <source>
        <dbReference type="Google" id="ProtNLM"/>
    </source>
</evidence>
<keyword evidence="3" id="KW-1185">Reference proteome</keyword>
<evidence type="ECO:0000313" key="2">
    <source>
        <dbReference type="EMBL" id="VZO37762.1"/>
    </source>
</evidence>
<keyword evidence="1" id="KW-0472">Membrane</keyword>
<evidence type="ECO:0000256" key="1">
    <source>
        <dbReference type="SAM" id="Phobius"/>
    </source>
</evidence>
<reference evidence="2 3" key="1">
    <citation type="submission" date="2019-11" db="EMBL/GenBank/DDBJ databases">
        <authorList>
            <person name="Criscuolo A."/>
        </authorList>
    </citation>
    <scope>NUCLEOTIDE SEQUENCE [LARGE SCALE GENOMIC DNA]</scope>
    <source>
        <strain evidence="2">CIP111667</strain>
    </source>
</reference>
<feature type="transmembrane region" description="Helical" evidence="1">
    <location>
        <begin position="82"/>
        <end position="104"/>
    </location>
</feature>
<gene>
    <name evidence="2" type="ORF">HALOF300_02734</name>
</gene>
<organism evidence="2 3">
    <name type="scientific">Occultella aeris</name>
    <dbReference type="NCBI Taxonomy" id="2761496"/>
    <lineage>
        <taxon>Bacteria</taxon>
        <taxon>Bacillati</taxon>
        <taxon>Actinomycetota</taxon>
        <taxon>Actinomycetes</taxon>
        <taxon>Micrococcales</taxon>
        <taxon>Ruaniaceae</taxon>
        <taxon>Occultella</taxon>
    </lineage>
</organism>
<dbReference type="AlphaFoldDB" id="A0A7M4DKS0"/>
<keyword evidence="1" id="KW-1133">Transmembrane helix</keyword>
<dbReference type="EMBL" id="CACRYJ010000036">
    <property type="protein sequence ID" value="VZO37762.1"/>
    <property type="molecule type" value="Genomic_DNA"/>
</dbReference>
<keyword evidence="1" id="KW-0812">Transmembrane</keyword>
<dbReference type="InterPro" id="IPR046094">
    <property type="entry name" value="DUF6112"/>
</dbReference>
<proteinExistence type="predicted"/>
<protein>
    <recommendedName>
        <fullName evidence="4">Integral membrane protein</fullName>
    </recommendedName>
</protein>
<sequence>MMLNSRLYGGAGFASRAGGVVGAAADPDVTFDWDFFPFMDTLREAVGGVLAVVLVIDVAVLVLCAIAWAAGRIAGSRGIQQASAIGMLIAVGVAAIIGGANALVRWGANVDLGF</sequence>
<dbReference type="Proteomes" id="UP000419743">
    <property type="component" value="Unassembled WGS sequence"/>
</dbReference>
<comment type="caution">
    <text evidence="2">The sequence shown here is derived from an EMBL/GenBank/DDBJ whole genome shotgun (WGS) entry which is preliminary data.</text>
</comment>
<name>A0A7M4DKS0_9MICO</name>
<dbReference type="Pfam" id="PF19607">
    <property type="entry name" value="DUF6112"/>
    <property type="match status" value="1"/>
</dbReference>
<accession>A0A7M4DKS0</accession>